<sequence length="102" mass="12073">MFLHFARFPLFCLLIVYYTTQYAARCVWTNYRDEKMDGGPLKRTRCREKHNTRFHHNPSPHICSYSYPRICDTKGKKCKSTHRLNIEMKCRLIKSTAVSPSA</sequence>
<protein>
    <submittedName>
        <fullName evidence="2">Putative secreted protein</fullName>
    </submittedName>
</protein>
<keyword evidence="1" id="KW-0732">Signal</keyword>
<dbReference type="EMBL" id="GGFJ01012499">
    <property type="protein sequence ID" value="MBW61640.1"/>
    <property type="molecule type" value="Transcribed_RNA"/>
</dbReference>
<dbReference type="AlphaFoldDB" id="A0A2M4C8J8"/>
<organism evidence="2">
    <name type="scientific">Anopheles marajoara</name>
    <dbReference type="NCBI Taxonomy" id="58244"/>
    <lineage>
        <taxon>Eukaryota</taxon>
        <taxon>Metazoa</taxon>
        <taxon>Ecdysozoa</taxon>
        <taxon>Arthropoda</taxon>
        <taxon>Hexapoda</taxon>
        <taxon>Insecta</taxon>
        <taxon>Pterygota</taxon>
        <taxon>Neoptera</taxon>
        <taxon>Endopterygota</taxon>
        <taxon>Diptera</taxon>
        <taxon>Nematocera</taxon>
        <taxon>Culicoidea</taxon>
        <taxon>Culicidae</taxon>
        <taxon>Anophelinae</taxon>
        <taxon>Anopheles</taxon>
    </lineage>
</organism>
<evidence type="ECO:0000313" key="2">
    <source>
        <dbReference type="EMBL" id="MBW61640.1"/>
    </source>
</evidence>
<feature type="signal peptide" evidence="1">
    <location>
        <begin position="1"/>
        <end position="24"/>
    </location>
</feature>
<reference evidence="2" key="1">
    <citation type="submission" date="2018-01" db="EMBL/GenBank/DDBJ databases">
        <title>An insight into the sialome of Amazonian anophelines.</title>
        <authorList>
            <person name="Ribeiro J.M."/>
            <person name="Scarpassa V."/>
            <person name="Calvo E."/>
        </authorList>
    </citation>
    <scope>NUCLEOTIDE SEQUENCE</scope>
    <source>
        <tissue evidence="2">Salivary glands</tissue>
    </source>
</reference>
<proteinExistence type="predicted"/>
<evidence type="ECO:0000256" key="1">
    <source>
        <dbReference type="SAM" id="SignalP"/>
    </source>
</evidence>
<feature type="chain" id="PRO_5014850346" evidence="1">
    <location>
        <begin position="25"/>
        <end position="102"/>
    </location>
</feature>
<accession>A0A2M4C8J8</accession>
<name>A0A2M4C8J8_9DIPT</name>